<evidence type="ECO:0000313" key="2">
    <source>
        <dbReference type="EMBL" id="KAK7024259.1"/>
    </source>
</evidence>
<gene>
    <name evidence="2" type="ORF">VNI00_016476</name>
</gene>
<protein>
    <submittedName>
        <fullName evidence="2">Uncharacterized protein</fullName>
    </submittedName>
</protein>
<feature type="compositionally biased region" description="Basic and acidic residues" evidence="1">
    <location>
        <begin position="763"/>
        <end position="778"/>
    </location>
</feature>
<evidence type="ECO:0000313" key="3">
    <source>
        <dbReference type="Proteomes" id="UP001383192"/>
    </source>
</evidence>
<feature type="compositionally biased region" description="Polar residues" evidence="1">
    <location>
        <begin position="578"/>
        <end position="588"/>
    </location>
</feature>
<feature type="region of interest" description="Disordered" evidence="1">
    <location>
        <begin position="449"/>
        <end position="636"/>
    </location>
</feature>
<dbReference type="GO" id="GO:0005854">
    <property type="term" value="C:nascent polypeptide-associated complex"/>
    <property type="evidence" value="ECO:0007669"/>
    <property type="project" value="InterPro"/>
</dbReference>
<sequence>MNNKTQALSVIKHYPSEWQDIHEFPWVSSALSTNCREDLLANIPEQIRSLPSQLLAHANEWMEEEFRHNRGKTPSLAEVLRRDTVWQPRGNTKTMHHAMMYILIDKVVGLYNPTVSQSGDTVVAREAWQVSDSTLSNLSGFKSLRNMEEIFNQRQAELAVSLSQSLNPTPFHIAGAYPRGSVAELLVDVSSRRGKVKLQQCLMNLQLTALFIRVLTKGAGDLPESKEDMLKLMKNKNEVSTKLQPLPQPLQAALESYKPRKWRGTLYAALTISPLILIAGASLYTRDLPRSAMVQLWFALGTDRPPQLATLEQALWKGIMSIALDSKPAEVALQEFLGLYRQEKDPTNFLLDISDFFQDNPSRAFIRETTPVRENGTRNLLHYVTQKPPPAASRIDDIVPDHEEVSITEEAKKTLEMTERSHESSPEQITAPQDPDKSMAFEAEVISGAPDGLAPPIEESHEEETSFRTPTSCEDAHTDYTDKQFSELATDTTSTAVSPCGSVEARSPEHETGTNGAAGLVLSPNGDTDTAIQSPVDATEKDCSPDTPMEMDSDTEKSATGASGVTPSNDIDEGDARTMSTEPDTEMSSPVLEMDKEPPEESEATTTQELTEMTTVQEFTEQPQDSPSQCGENGSRVYDEAPMQVILDVPKPVEEVTVEKEPAEDSEGTTTQEHTENTTPELIAEQPQDHPSQCAENTGRGADEVPVQVDREIPITVDEVIERRSERQKELKDALERKAQEEQAAKRVEAEMKDGKGTVVTNQDKKVDKDKGKPSKDNSKKKKPEPKKPAKKPKKTTEAEVVEEEPEDIIVPVEPSPEGDEGGLALKLAPASSSYPATGLAPLEETCTRTVLLGPVYRISSRDPQIFTRQREHCDRDFSRRVFTYQPERYDAEDLNDMAFLFGNMVADSSKYVHELDWEDYQELSSAKRQKLLGEKPLVLYDTPHLGESRELKDIVRSLGSLDIKRTVHDLSRRGLSDDVRDVHRESTLRRVVREAGMEKPRPLNMIDIPGTGGLSWGFSSDDIAFRHCDDLRGDPNMVPHLPLVVQEISWHLLGLKHAFHRAHVDTCGFGTIISVATGRKLIFILSPPNTEDWTDAARLEFYRNLDMNSENSVGWHIVGIVLCPGQAMHNFTNTTHLVHRIMLARMVKFWHDVIVRNSSTYTEDCMEASSGRIADIPNLFTFTGVMDLLSVLVIIELGSTLWKESYEKGCTVASEHLQAYAAALVMGDEIVSWIRRNVVVYEFTFEGTDMPPEVHRTVSVDDIRTSLVVQQACTLLKQADECKKPARTIVSAAVRKQLRQSNNQAWRALPKAEKCTAKGAVKVADRFDYCADHAETFDWAYECQESGPWFTVGPVCSHAKDFNVVDDAYLGLISAKWHRRPSTTIVQVSSEHPKELEDRVDASTSGKASHEDEECDSDLEEEEEEEEGASSRVQTRDLVVEYRWRSPAVSTDSNSPLPVVRKHRLGIDSDEEIDQIMPVRQVKKRKT</sequence>
<feature type="compositionally biased region" description="Basic and acidic residues" evidence="1">
    <location>
        <begin position="474"/>
        <end position="485"/>
    </location>
</feature>
<feature type="compositionally biased region" description="Polar residues" evidence="1">
    <location>
        <begin position="619"/>
        <end position="632"/>
    </location>
</feature>
<feature type="compositionally biased region" description="Polar residues" evidence="1">
    <location>
        <begin position="487"/>
        <end position="497"/>
    </location>
</feature>
<feature type="compositionally biased region" description="Basic and acidic residues" evidence="1">
    <location>
        <begin position="415"/>
        <end position="425"/>
    </location>
</feature>
<dbReference type="Proteomes" id="UP001383192">
    <property type="component" value="Unassembled WGS sequence"/>
</dbReference>
<feature type="compositionally biased region" description="Polar residues" evidence="1">
    <location>
        <begin position="558"/>
        <end position="569"/>
    </location>
</feature>
<feature type="compositionally biased region" description="Low complexity" evidence="1">
    <location>
        <begin position="668"/>
        <end position="681"/>
    </location>
</feature>
<dbReference type="PANTHER" id="PTHR21713">
    <property type="entry name" value="NASCENT POLYPEPTIDE ASSOCIATED COMPLEX ALPHA SUBUNIT-RELATED"/>
    <property type="match status" value="1"/>
</dbReference>
<feature type="compositionally biased region" description="Basic residues" evidence="1">
    <location>
        <begin position="779"/>
        <end position="794"/>
    </location>
</feature>
<proteinExistence type="predicted"/>
<keyword evidence="3" id="KW-1185">Reference proteome</keyword>
<dbReference type="InterPro" id="IPR016641">
    <property type="entry name" value="EGD2/NACA0like"/>
</dbReference>
<feature type="compositionally biased region" description="Low complexity" evidence="1">
    <location>
        <begin position="604"/>
        <end position="618"/>
    </location>
</feature>
<evidence type="ECO:0000256" key="1">
    <source>
        <dbReference type="SAM" id="MobiDB-lite"/>
    </source>
</evidence>
<feature type="compositionally biased region" description="Basic and acidic residues" evidence="1">
    <location>
        <begin position="1392"/>
        <end position="1402"/>
    </location>
</feature>
<feature type="compositionally biased region" description="Basic and acidic residues" evidence="1">
    <location>
        <begin position="651"/>
        <end position="663"/>
    </location>
</feature>
<dbReference type="EMBL" id="JAYKXP010000129">
    <property type="protein sequence ID" value="KAK7024259.1"/>
    <property type="molecule type" value="Genomic_DNA"/>
</dbReference>
<accession>A0AAW0BF59</accession>
<feature type="region of interest" description="Disordered" evidence="1">
    <location>
        <begin position="648"/>
        <end position="806"/>
    </location>
</feature>
<reference evidence="2 3" key="1">
    <citation type="submission" date="2024-01" db="EMBL/GenBank/DDBJ databases">
        <title>A draft genome for a cacao thread blight-causing isolate of Paramarasmius palmivorus.</title>
        <authorList>
            <person name="Baruah I.K."/>
            <person name="Bukari Y."/>
            <person name="Amoako-Attah I."/>
            <person name="Meinhardt L.W."/>
            <person name="Bailey B.A."/>
            <person name="Cohen S.P."/>
        </authorList>
    </citation>
    <scope>NUCLEOTIDE SEQUENCE [LARGE SCALE GENOMIC DNA]</scope>
    <source>
        <strain evidence="2 3">GH-12</strain>
    </source>
</reference>
<name>A0AAW0BF59_9AGAR</name>
<feature type="compositionally biased region" description="Basic and acidic residues" evidence="1">
    <location>
        <begin position="720"/>
        <end position="756"/>
    </location>
</feature>
<organism evidence="2 3">
    <name type="scientific">Paramarasmius palmivorus</name>
    <dbReference type="NCBI Taxonomy" id="297713"/>
    <lineage>
        <taxon>Eukaryota</taxon>
        <taxon>Fungi</taxon>
        <taxon>Dikarya</taxon>
        <taxon>Basidiomycota</taxon>
        <taxon>Agaricomycotina</taxon>
        <taxon>Agaricomycetes</taxon>
        <taxon>Agaricomycetidae</taxon>
        <taxon>Agaricales</taxon>
        <taxon>Marasmiineae</taxon>
        <taxon>Marasmiaceae</taxon>
        <taxon>Paramarasmius</taxon>
    </lineage>
</organism>
<feature type="compositionally biased region" description="Acidic residues" evidence="1">
    <location>
        <begin position="1412"/>
        <end position="1429"/>
    </location>
</feature>
<feature type="region of interest" description="Disordered" evidence="1">
    <location>
        <begin position="1385"/>
        <end position="1435"/>
    </location>
</feature>
<feature type="region of interest" description="Disordered" evidence="1">
    <location>
        <begin position="415"/>
        <end position="435"/>
    </location>
</feature>
<comment type="caution">
    <text evidence="2">The sequence shown here is derived from an EMBL/GenBank/DDBJ whole genome shotgun (WGS) entry which is preliminary data.</text>
</comment>